<dbReference type="PANTHER" id="PTHR42791:SF1">
    <property type="entry name" value="N-ACETYLTRANSFERASE DOMAIN-CONTAINING PROTEIN"/>
    <property type="match status" value="1"/>
</dbReference>
<evidence type="ECO:0000256" key="1">
    <source>
        <dbReference type="SAM" id="MobiDB-lite"/>
    </source>
</evidence>
<evidence type="ECO:0000313" key="4">
    <source>
        <dbReference type="Proteomes" id="UP000632740"/>
    </source>
</evidence>
<keyword evidence="4" id="KW-1185">Reference proteome</keyword>
<dbReference type="SUPFAM" id="SSF55729">
    <property type="entry name" value="Acyl-CoA N-acyltransferases (Nat)"/>
    <property type="match status" value="1"/>
</dbReference>
<comment type="caution">
    <text evidence="3">The sequence shown here is derived from an EMBL/GenBank/DDBJ whole genome shotgun (WGS) entry which is preliminary data.</text>
</comment>
<organism evidence="3 4">
    <name type="scientific">Cellulomonas chitinilytica</name>
    <dbReference type="NCBI Taxonomy" id="398759"/>
    <lineage>
        <taxon>Bacteria</taxon>
        <taxon>Bacillati</taxon>
        <taxon>Actinomycetota</taxon>
        <taxon>Actinomycetes</taxon>
        <taxon>Micrococcales</taxon>
        <taxon>Cellulomonadaceae</taxon>
        <taxon>Cellulomonas</taxon>
    </lineage>
</organism>
<dbReference type="EMBL" id="BONK01000002">
    <property type="protein sequence ID" value="GIG20111.1"/>
    <property type="molecule type" value="Genomic_DNA"/>
</dbReference>
<feature type="region of interest" description="Disordered" evidence="1">
    <location>
        <begin position="1"/>
        <end position="22"/>
    </location>
</feature>
<dbReference type="PANTHER" id="PTHR42791">
    <property type="entry name" value="GNAT FAMILY ACETYLTRANSFERASE"/>
    <property type="match status" value="1"/>
</dbReference>
<dbReference type="Pfam" id="PF13508">
    <property type="entry name" value="Acetyltransf_7"/>
    <property type="match status" value="1"/>
</dbReference>
<dbReference type="Gene3D" id="3.40.630.30">
    <property type="match status" value="1"/>
</dbReference>
<dbReference type="InterPro" id="IPR052523">
    <property type="entry name" value="Trichothecene_AcTrans"/>
</dbReference>
<dbReference type="GO" id="GO:0016747">
    <property type="term" value="F:acyltransferase activity, transferring groups other than amino-acyl groups"/>
    <property type="evidence" value="ECO:0007669"/>
    <property type="project" value="InterPro"/>
</dbReference>
<name>A0A919NYQ6_9CELL</name>
<dbReference type="PROSITE" id="PS51186">
    <property type="entry name" value="GNAT"/>
    <property type="match status" value="1"/>
</dbReference>
<dbReference type="Proteomes" id="UP000632740">
    <property type="component" value="Unassembled WGS sequence"/>
</dbReference>
<dbReference type="InterPro" id="IPR016181">
    <property type="entry name" value="Acyl_CoA_acyltransferase"/>
</dbReference>
<evidence type="ECO:0000313" key="3">
    <source>
        <dbReference type="EMBL" id="GIG20111.1"/>
    </source>
</evidence>
<protein>
    <recommendedName>
        <fullName evidence="2">N-acetyltransferase domain-containing protein</fullName>
    </recommendedName>
</protein>
<feature type="domain" description="N-acetyltransferase" evidence="2">
    <location>
        <begin position="29"/>
        <end position="231"/>
    </location>
</feature>
<dbReference type="InterPro" id="IPR000182">
    <property type="entry name" value="GNAT_dom"/>
</dbReference>
<gene>
    <name evidence="3" type="ORF">Cch01nite_08350</name>
</gene>
<accession>A0A919NYQ6</accession>
<reference evidence="3" key="1">
    <citation type="submission" date="2021-01" db="EMBL/GenBank/DDBJ databases">
        <title>Whole genome shotgun sequence of Cellulomonas chitinilytica NBRC 110799.</title>
        <authorList>
            <person name="Komaki H."/>
            <person name="Tamura T."/>
        </authorList>
    </citation>
    <scope>NUCLEOTIDE SEQUENCE</scope>
    <source>
        <strain evidence="3">NBRC 110799</strain>
    </source>
</reference>
<dbReference type="AlphaFoldDB" id="A0A919NYQ6"/>
<evidence type="ECO:0000259" key="2">
    <source>
        <dbReference type="PROSITE" id="PS51186"/>
    </source>
</evidence>
<proteinExistence type="predicted"/>
<sequence>MLGHMPDDLPDDLPEPAPSPAARSLRVRAHVRTATAGDAAAIRTALSLAFHDNPMMRWALPDDGTRLEACAAWLGPSVDRYLALGLVHVAERDGRVVGAAAWRLHGVDVGAHPVASSLPTPAGALALILGADRAAAVLTALGGASTASAPTEPADYLNYLVVVPGEQGHGIGRDLVLAGIGAADARARDTWLCTTDPRNHAFYARLGYVELGRHELGPGGPGLVALARRRQSAAGAGPGSANQTTVSP</sequence>